<dbReference type="Pfam" id="PF00534">
    <property type="entry name" value="Glycos_transf_1"/>
    <property type="match status" value="2"/>
</dbReference>
<dbReference type="STRING" id="411468.CLOSCI_02438"/>
<dbReference type="EMBL" id="CP036170">
    <property type="protein sequence ID" value="QBF76212.1"/>
    <property type="molecule type" value="Genomic_DNA"/>
</dbReference>
<dbReference type="GO" id="GO:0102710">
    <property type="term" value="F:D-inositol-3-phosphate glycosyltransferase activity"/>
    <property type="evidence" value="ECO:0007669"/>
    <property type="project" value="UniProtKB-EC"/>
</dbReference>
<dbReference type="InterPro" id="IPR001296">
    <property type="entry name" value="Glyco_trans_1"/>
</dbReference>
<dbReference type="RefSeq" id="WP_004605477.1">
    <property type="nucleotide sequence ID" value="NZ_CP036170.1"/>
</dbReference>
<keyword evidence="3" id="KW-1185">Reference proteome</keyword>
<accession>B0NG35</accession>
<dbReference type="PANTHER" id="PTHR46401">
    <property type="entry name" value="GLYCOSYLTRANSFERASE WBBK-RELATED"/>
    <property type="match status" value="1"/>
</dbReference>
<dbReference type="GeneID" id="62697802"/>
<keyword evidence="2" id="KW-0808">Transferase</keyword>
<sequence>MAGIKVLASKTIKTLRDEGITSFTRKTKNFIKASKIAGKDAKYKVYKDVLFINGCDESVPHPARYRVTHQREQLDANNISSNEIYYVNLQLDQVRFYRTFVFFRCPYTEMVGEFISLAKSLNKKVLFDIDDLVIDTKYTNTIKYLDTMNSDERRLYDDGVMRMGRTLKLCDAAITTTQRLAEELSHYVADVFINRNTASEIMCKLSEEAIENKKSSEYIRIGYFSGSLTHNDDFRMILPAIRNILENHKNVQLHIVGDLDLPTELLDLKEQIIAHPFVDWKELPKLISEIDINLAPIENSIFNEAKSENKWVEAALVKVPTIASNVGAFKNMITHNETGILCETEKEWEEGLINLISNKDQRERIANNAYCYCKKHCVTIYTGRPLAAFIRKYTTPNIAFVLPSMKISGGIMVALKHALLLQEAGQDVILLNVDYKTKWYENDGRRIPVIGQNLQMLEGRFDKVVATMWTTVKFLEEYANIEKRFYLVQNYETDFYRPGEVLRIRANQSYHPIVPIQYITISKWCKHWLEEEYGHPTSYAPNGIEKKQFQHFKRDFNRKIRILIEGDCGVHYKNVDESFKIVDKLDPDKFEIWYMSYNSNPKTYYRVDRFLHQIPYSEVPEVYRQCHILLKTSYLESFSYPPLEMMATGGYAVVVPNGGNEEYLVDNYNCLLYPCGEIDKAIEAINQLCSDETLRDKLYEGGIKTAEERNWETIKNEVIALYLGN</sequence>
<dbReference type="eggNOG" id="COG0438">
    <property type="taxonomic scope" value="Bacteria"/>
</dbReference>
<dbReference type="AlphaFoldDB" id="B0NG35"/>
<name>B0NG35_CLOS5</name>
<dbReference type="PANTHER" id="PTHR46401:SF2">
    <property type="entry name" value="GLYCOSYLTRANSFERASE WBBK-RELATED"/>
    <property type="match status" value="1"/>
</dbReference>
<dbReference type="KEGG" id="csci:HDCHBGLK_03629"/>
<dbReference type="HOGENOM" id="CLU_382079_0_0_9"/>
<feature type="domain" description="Glycosyl transferase family 1" evidence="1">
    <location>
        <begin position="220"/>
        <end position="370"/>
    </location>
</feature>
<reference evidence="2 3" key="1">
    <citation type="journal article" date="2019" name="Appl. Environ. Microbiol.">
        <title>Clostridium scindens ATCC 35704: integration of nutritional requirements, the complete genome sequence, and global transcriptional responses to bile acids.</title>
        <authorList>
            <person name="Devendran S."/>
            <person name="Shrestha R."/>
            <person name="Alves J.M.P."/>
            <person name="Wolf P.G."/>
            <person name="Ly L."/>
            <person name="Hernandez A.G."/>
            <person name="Mendez-Garcia C."/>
            <person name="Inboden A."/>
            <person name="Wiley J."/>
            <person name="Paul O."/>
            <person name="Allen A."/>
            <person name="Springer E."/>
            <person name="Wright C.L."/>
            <person name="Fields C.J."/>
            <person name="Daniel S.L."/>
            <person name="Ridlon J.M."/>
        </authorList>
    </citation>
    <scope>NUCLEOTIDE SEQUENCE [LARGE SCALE GENOMIC DNA]</scope>
    <source>
        <strain evidence="2 3">ATCC 35704</strain>
    </source>
</reference>
<dbReference type="OrthoDB" id="525353at2"/>
<dbReference type="SUPFAM" id="SSF53756">
    <property type="entry name" value="UDP-Glycosyltransferase/glycogen phosphorylase"/>
    <property type="match status" value="2"/>
</dbReference>
<organism evidence="2 3">
    <name type="scientific">Clostridium scindens (strain ATCC 35704 / DSM 5676 / VPI 13733 / 19)</name>
    <dbReference type="NCBI Taxonomy" id="411468"/>
    <lineage>
        <taxon>Bacteria</taxon>
        <taxon>Bacillati</taxon>
        <taxon>Bacillota</taxon>
        <taxon>Clostridia</taxon>
        <taxon>Lachnospirales</taxon>
        <taxon>Lachnospiraceae</taxon>
    </lineage>
</organism>
<dbReference type="Gene3D" id="3.40.50.11090">
    <property type="match status" value="1"/>
</dbReference>
<evidence type="ECO:0000313" key="3">
    <source>
        <dbReference type="Proteomes" id="UP000289664"/>
    </source>
</evidence>
<dbReference type="CDD" id="cd03801">
    <property type="entry name" value="GT4_PimA-like"/>
    <property type="match status" value="1"/>
</dbReference>
<proteinExistence type="predicted"/>
<dbReference type="GO" id="GO:0009103">
    <property type="term" value="P:lipopolysaccharide biosynthetic process"/>
    <property type="evidence" value="ECO:0007669"/>
    <property type="project" value="TreeGrafter"/>
</dbReference>
<evidence type="ECO:0000259" key="1">
    <source>
        <dbReference type="Pfam" id="PF00534"/>
    </source>
</evidence>
<dbReference type="CAZy" id="GT4">
    <property type="family name" value="Glycosyltransferase Family 4"/>
</dbReference>
<dbReference type="Gene3D" id="3.40.50.2000">
    <property type="entry name" value="Glycogen Phosphorylase B"/>
    <property type="match status" value="2"/>
</dbReference>
<evidence type="ECO:0000313" key="2">
    <source>
        <dbReference type="EMBL" id="QBF76212.1"/>
    </source>
</evidence>
<gene>
    <name evidence="2" type="primary">mshA_2</name>
    <name evidence="2" type="ORF">HDCHBGLK_03629</name>
</gene>
<dbReference type="EC" id="2.4.1.250" evidence="2"/>
<feature type="domain" description="Glycosyl transferase family 1" evidence="1">
    <location>
        <begin position="609"/>
        <end position="704"/>
    </location>
</feature>
<dbReference type="Proteomes" id="UP000289664">
    <property type="component" value="Chromosome"/>
</dbReference>
<protein>
    <submittedName>
        <fullName evidence="2">D-inositol-3-phosphate glycosyltransferase</fullName>
        <ecNumber evidence="2">2.4.1.250</ecNumber>
    </submittedName>
</protein>
<keyword evidence="2" id="KW-0328">Glycosyltransferase</keyword>